<evidence type="ECO:0000313" key="2">
    <source>
        <dbReference type="Proteomes" id="UP000199138"/>
    </source>
</evidence>
<dbReference type="RefSeq" id="WP_143106466.1">
    <property type="nucleotide sequence ID" value="NZ_FPBK01000022.1"/>
</dbReference>
<accession>A0A1I7IUJ6</accession>
<organism evidence="1 2">
    <name type="scientific">Pustulibacterium marinum</name>
    <dbReference type="NCBI Taxonomy" id="1224947"/>
    <lineage>
        <taxon>Bacteria</taxon>
        <taxon>Pseudomonadati</taxon>
        <taxon>Bacteroidota</taxon>
        <taxon>Flavobacteriia</taxon>
        <taxon>Flavobacteriales</taxon>
        <taxon>Flavobacteriaceae</taxon>
        <taxon>Pustulibacterium</taxon>
    </lineage>
</organism>
<proteinExistence type="predicted"/>
<dbReference type="AlphaFoldDB" id="A0A1I7IUJ6"/>
<reference evidence="1 2" key="1">
    <citation type="submission" date="2016-10" db="EMBL/GenBank/DDBJ databases">
        <authorList>
            <person name="de Groot N.N."/>
        </authorList>
    </citation>
    <scope>NUCLEOTIDE SEQUENCE [LARGE SCALE GENOMIC DNA]</scope>
    <source>
        <strain evidence="1 2">CGMCC 1.12333</strain>
    </source>
</reference>
<keyword evidence="2" id="KW-1185">Reference proteome</keyword>
<evidence type="ECO:0000313" key="1">
    <source>
        <dbReference type="EMBL" id="SFU76562.1"/>
    </source>
</evidence>
<dbReference type="EMBL" id="FPBK01000022">
    <property type="protein sequence ID" value="SFU76562.1"/>
    <property type="molecule type" value="Genomic_DNA"/>
</dbReference>
<sequence length="164" mass="19165">MNFRLIILFVILLNSCSNSPSIKKELKEFNGDIFYKDTYNAISHYGDSLDIYEAYIRESNDTVYMIDDIFDECNEVWKIGLKRISNHNLFSVGNECNLSTIIYHLESKTSRIDTLDNEIIYKFNITIGVNVPDSDEERIIYYSKNRGIISYINLEGSNYLHPLY</sequence>
<dbReference type="Proteomes" id="UP000199138">
    <property type="component" value="Unassembled WGS sequence"/>
</dbReference>
<dbReference type="STRING" id="1224947.SAMN05216480_12215"/>
<protein>
    <submittedName>
        <fullName evidence="1">Uncharacterized protein</fullName>
    </submittedName>
</protein>
<gene>
    <name evidence="1" type="ORF">SAMN05216480_12215</name>
</gene>
<name>A0A1I7IUJ6_9FLAO</name>